<dbReference type="EMBL" id="BQNB010011777">
    <property type="protein sequence ID" value="GJS95028.1"/>
    <property type="molecule type" value="Genomic_DNA"/>
</dbReference>
<proteinExistence type="predicted"/>
<reference evidence="1" key="2">
    <citation type="submission" date="2022-01" db="EMBL/GenBank/DDBJ databases">
        <authorList>
            <person name="Yamashiro T."/>
            <person name="Shiraishi A."/>
            <person name="Satake H."/>
            <person name="Nakayama K."/>
        </authorList>
    </citation>
    <scope>NUCLEOTIDE SEQUENCE</scope>
</reference>
<evidence type="ECO:0000313" key="1">
    <source>
        <dbReference type="EMBL" id="GJS95028.1"/>
    </source>
</evidence>
<evidence type="ECO:0000313" key="2">
    <source>
        <dbReference type="Proteomes" id="UP001151760"/>
    </source>
</evidence>
<accession>A0ABQ5A1T8</accession>
<sequence length="456" mass="51887">MDGVFIPPIHKYAKLTTLVPTYGAPPLSTPIIDLSPPKPISTSTPEPIFTATTVTTTTTLPLPPPPQQQSSSDTDLASRVSALEQVCANFEKRHKIQDNTVQGLSSRVFTLELRDLPHKIDETINEAVKEVVQIVLQAPLKERVRDVFEADMKEILHDRMFESGTYRSQSEHVALYEALEASMERDNRDEFLAKKDNSSKQKSIPHSEQLVKEVPIVDDANISDSEDTDTAHFPKIKTRPDWLKPAPEEDIPKTLEPDWIGKSKLSKADLEGPAYKVGRALHSNIISLQFQMEECHLLLTDKIDLVNPEGNRLVPNVGKPLPLGGPPGHVIIQPQFFFNKDLEYLISSSQEKRNALSISKLKAAYYPDFGLEELIPSLWIKSEQEYDISAAYCIIHWWVKRKEFYITRHSAPSDRRVVRSHMQILSVISLKTYERYGYTFLKEIVVRRSDYNEYKI</sequence>
<reference evidence="1" key="1">
    <citation type="journal article" date="2022" name="Int. J. Mol. Sci.">
        <title>Draft Genome of Tanacetum Coccineum: Genomic Comparison of Closely Related Tanacetum-Family Plants.</title>
        <authorList>
            <person name="Yamashiro T."/>
            <person name="Shiraishi A."/>
            <person name="Nakayama K."/>
            <person name="Satake H."/>
        </authorList>
    </citation>
    <scope>NUCLEOTIDE SEQUENCE</scope>
</reference>
<protein>
    <submittedName>
        <fullName evidence="1">Uncharacterized protein</fullName>
    </submittedName>
</protein>
<comment type="caution">
    <text evidence="1">The sequence shown here is derived from an EMBL/GenBank/DDBJ whole genome shotgun (WGS) entry which is preliminary data.</text>
</comment>
<dbReference type="Proteomes" id="UP001151760">
    <property type="component" value="Unassembled WGS sequence"/>
</dbReference>
<gene>
    <name evidence="1" type="ORF">Tco_0801996</name>
</gene>
<organism evidence="1 2">
    <name type="scientific">Tanacetum coccineum</name>
    <dbReference type="NCBI Taxonomy" id="301880"/>
    <lineage>
        <taxon>Eukaryota</taxon>
        <taxon>Viridiplantae</taxon>
        <taxon>Streptophyta</taxon>
        <taxon>Embryophyta</taxon>
        <taxon>Tracheophyta</taxon>
        <taxon>Spermatophyta</taxon>
        <taxon>Magnoliopsida</taxon>
        <taxon>eudicotyledons</taxon>
        <taxon>Gunneridae</taxon>
        <taxon>Pentapetalae</taxon>
        <taxon>asterids</taxon>
        <taxon>campanulids</taxon>
        <taxon>Asterales</taxon>
        <taxon>Asteraceae</taxon>
        <taxon>Asteroideae</taxon>
        <taxon>Anthemideae</taxon>
        <taxon>Anthemidinae</taxon>
        <taxon>Tanacetum</taxon>
    </lineage>
</organism>
<name>A0ABQ5A1T8_9ASTR</name>
<keyword evidence="2" id="KW-1185">Reference proteome</keyword>